<dbReference type="GeneID" id="68095091"/>
<evidence type="ECO:0000313" key="3">
    <source>
        <dbReference type="EMBL" id="KAG2386190.1"/>
    </source>
</evidence>
<dbReference type="InterPro" id="IPR050934">
    <property type="entry name" value="ITIH"/>
</dbReference>
<organism evidence="3 4">
    <name type="scientific">Naegleria lovaniensis</name>
    <name type="common">Amoeba</name>
    <dbReference type="NCBI Taxonomy" id="51637"/>
    <lineage>
        <taxon>Eukaryota</taxon>
        <taxon>Discoba</taxon>
        <taxon>Heterolobosea</taxon>
        <taxon>Tetramitia</taxon>
        <taxon>Eutetramitia</taxon>
        <taxon>Vahlkampfiidae</taxon>
        <taxon>Naegleria</taxon>
    </lineage>
</organism>
<comment type="caution">
    <text evidence="3">The sequence shown here is derived from an EMBL/GenBank/DDBJ whole genome shotgun (WGS) entry which is preliminary data.</text>
</comment>
<evidence type="ECO:0000259" key="2">
    <source>
        <dbReference type="PROSITE" id="PS50234"/>
    </source>
</evidence>
<dbReference type="InterPro" id="IPR002035">
    <property type="entry name" value="VWF_A"/>
</dbReference>
<evidence type="ECO:0000313" key="4">
    <source>
        <dbReference type="Proteomes" id="UP000816034"/>
    </source>
</evidence>
<evidence type="ECO:0000256" key="1">
    <source>
        <dbReference type="SAM" id="SignalP"/>
    </source>
</evidence>
<dbReference type="Proteomes" id="UP000816034">
    <property type="component" value="Unassembled WGS sequence"/>
</dbReference>
<dbReference type="InterPro" id="IPR036465">
    <property type="entry name" value="vWFA_dom_sf"/>
</dbReference>
<dbReference type="Gene3D" id="3.40.50.410">
    <property type="entry name" value="von Willebrand factor, type A domain"/>
    <property type="match status" value="1"/>
</dbReference>
<feature type="chain" id="PRO_5041733934" description="VWFA domain-containing protein" evidence="1">
    <location>
        <begin position="31"/>
        <end position="414"/>
    </location>
</feature>
<keyword evidence="1" id="KW-0732">Signal</keyword>
<keyword evidence="4" id="KW-1185">Reference proteome</keyword>
<feature type="signal peptide" evidence="1">
    <location>
        <begin position="1"/>
        <end position="30"/>
    </location>
</feature>
<dbReference type="AlphaFoldDB" id="A0AA88GSR8"/>
<dbReference type="PANTHER" id="PTHR10338">
    <property type="entry name" value="INTER-ALPHA-TRYPSIN INHIBITOR HEAVY CHAIN FAMILY MEMBER"/>
    <property type="match status" value="1"/>
</dbReference>
<dbReference type="PANTHER" id="PTHR10338:SF108">
    <property type="entry name" value="INTER-ALPHA-TRYPSIN INHIBITOR HEAVY CHAIN H4-LIKE PROTEIN"/>
    <property type="match status" value="1"/>
</dbReference>
<dbReference type="PROSITE" id="PS50234">
    <property type="entry name" value="VWFA"/>
    <property type="match status" value="1"/>
</dbReference>
<feature type="domain" description="VWFA" evidence="2">
    <location>
        <begin position="229"/>
        <end position="375"/>
    </location>
</feature>
<dbReference type="RefSeq" id="XP_044550182.1">
    <property type="nucleotide sequence ID" value="XM_044692075.1"/>
</dbReference>
<dbReference type="Pfam" id="PF13519">
    <property type="entry name" value="VWA_2"/>
    <property type="match status" value="1"/>
</dbReference>
<sequence length="414" mass="45445">MKVIALPKVLIAVVLLSILALTCMPSAAHARMPLLHKRDIRRVLREVFQELSNEFASTTTTTLSDVDMSATTSNNEIPCPPAMFRADKDVDSFLTTLQSQKCLDEKLVALETFIAASALPFSSQQALKIIAVFNKFDFVRKHVTQTLLLRVVELQSSEAISLIKSITENGAERLKILDTIKSNIKDLQANKATVVSSLFTEESLKTQANTMLNNVKPFDCVFGSVSGDRLVFTLDISPSMTIKVSKDSQVTRLDFAKQHLIQTLQTLRPEQQFEIVYFCEKSTQVFGAFVPASTEKINYAIKHLQSVKDCGSTNIEAGMKSSFQLIKSAVTGTNSVYLLSDGIPTAGVTDVKQLVSMVKQWSEQSNVKVNTISLSLGNGVGNLFESDADKESAAHVMSQIAFVTGGTYKRLQSN</sequence>
<protein>
    <recommendedName>
        <fullName evidence="2">VWFA domain-containing protein</fullName>
    </recommendedName>
</protein>
<gene>
    <name evidence="3" type="ORF">C9374_002636</name>
</gene>
<name>A0AA88GSR8_NAELO</name>
<proteinExistence type="predicted"/>
<accession>A0AA88GSR8</accession>
<dbReference type="EMBL" id="PYSW02000016">
    <property type="protein sequence ID" value="KAG2386190.1"/>
    <property type="molecule type" value="Genomic_DNA"/>
</dbReference>
<dbReference type="SUPFAM" id="SSF53300">
    <property type="entry name" value="vWA-like"/>
    <property type="match status" value="1"/>
</dbReference>
<reference evidence="3 4" key="1">
    <citation type="journal article" date="2018" name="BMC Genomics">
        <title>The genome of Naegleria lovaniensis, the basis for a comparative approach to unravel pathogenicity factors of the human pathogenic amoeba N. fowleri.</title>
        <authorList>
            <person name="Liechti N."/>
            <person name="Schurch N."/>
            <person name="Bruggmann R."/>
            <person name="Wittwer M."/>
        </authorList>
    </citation>
    <scope>NUCLEOTIDE SEQUENCE [LARGE SCALE GENOMIC DNA]</scope>
    <source>
        <strain evidence="3 4">ATCC 30569</strain>
    </source>
</reference>